<dbReference type="InterPro" id="IPR009061">
    <property type="entry name" value="DNA-bd_dom_put_sf"/>
</dbReference>
<dbReference type="Proteomes" id="UP000278632">
    <property type="component" value="Unassembled WGS sequence"/>
</dbReference>
<comment type="caution">
    <text evidence="2">The sequence shown here is derived from an EMBL/GenBank/DDBJ whole genome shotgun (WGS) entry which is preliminary data.</text>
</comment>
<accession>A0A3N0BDW6</accession>
<protein>
    <recommendedName>
        <fullName evidence="1">Helix-turn-helix domain-containing protein</fullName>
    </recommendedName>
</protein>
<name>A0A3N0BDW6_9ACTN</name>
<evidence type="ECO:0000259" key="1">
    <source>
        <dbReference type="Pfam" id="PF12728"/>
    </source>
</evidence>
<dbReference type="Pfam" id="PF12728">
    <property type="entry name" value="HTH_17"/>
    <property type="match status" value="1"/>
</dbReference>
<dbReference type="NCBIfam" id="TIGR01764">
    <property type="entry name" value="excise"/>
    <property type="match status" value="1"/>
</dbReference>
<evidence type="ECO:0000313" key="2">
    <source>
        <dbReference type="EMBL" id="RNL46005.1"/>
    </source>
</evidence>
<dbReference type="SUPFAM" id="SSF46955">
    <property type="entry name" value="Putative DNA-binding domain"/>
    <property type="match status" value="1"/>
</dbReference>
<dbReference type="InterPro" id="IPR010093">
    <property type="entry name" value="SinI_DNA-bd"/>
</dbReference>
<reference evidence="3" key="1">
    <citation type="submission" date="2018-05" db="EMBL/GenBank/DDBJ databases">
        <title>Genome Sequencing of selected type strains of the family Eggerthellaceae.</title>
        <authorList>
            <person name="Danylec N."/>
            <person name="Stoll D.A."/>
            <person name="Doetsch A."/>
            <person name="Huch M."/>
        </authorList>
    </citation>
    <scope>NUCLEOTIDE SEQUENCE [LARGE SCALE GENOMIC DNA]</scope>
    <source>
        <strain evidence="3">DSM 16106</strain>
    </source>
</reference>
<sequence>MISKAPISDMPDPRKVNDDIAVPDHDLMTADEVADYFRVSTGFVYKLARQKRIPVIHLGRSVRFNLVEVEKALSGLSRLSR</sequence>
<gene>
    <name evidence="2" type="ORF">DMP08_04655</name>
</gene>
<feature type="domain" description="Helix-turn-helix" evidence="1">
    <location>
        <begin position="27"/>
        <end position="73"/>
    </location>
</feature>
<evidence type="ECO:0000313" key="3">
    <source>
        <dbReference type="Proteomes" id="UP000278632"/>
    </source>
</evidence>
<dbReference type="EMBL" id="QICD01000006">
    <property type="protein sequence ID" value="RNL46005.1"/>
    <property type="molecule type" value="Genomic_DNA"/>
</dbReference>
<organism evidence="2 3">
    <name type="scientific">Paraeggerthella hongkongensis</name>
    <dbReference type="NCBI Taxonomy" id="230658"/>
    <lineage>
        <taxon>Bacteria</taxon>
        <taxon>Bacillati</taxon>
        <taxon>Actinomycetota</taxon>
        <taxon>Coriobacteriia</taxon>
        <taxon>Eggerthellales</taxon>
        <taxon>Eggerthellaceae</taxon>
        <taxon>Paraeggerthella</taxon>
    </lineage>
</organism>
<proteinExistence type="predicted"/>
<dbReference type="GO" id="GO:0003677">
    <property type="term" value="F:DNA binding"/>
    <property type="evidence" value="ECO:0007669"/>
    <property type="project" value="InterPro"/>
</dbReference>
<dbReference type="AlphaFoldDB" id="A0A3N0BDW6"/>
<keyword evidence="3" id="KW-1185">Reference proteome</keyword>
<dbReference type="InterPro" id="IPR041657">
    <property type="entry name" value="HTH_17"/>
</dbReference>